<keyword evidence="3" id="KW-1185">Reference proteome</keyword>
<keyword evidence="1" id="KW-0472">Membrane</keyword>
<evidence type="ECO:0000256" key="1">
    <source>
        <dbReference type="SAM" id="Phobius"/>
    </source>
</evidence>
<reference evidence="2 3" key="1">
    <citation type="journal article" date="2019" name="Int. J. Syst. Evol. Microbiol.">
        <title>The Global Catalogue of Microorganisms (GCM) 10K type strain sequencing project: providing services to taxonomists for standard genome sequencing and annotation.</title>
        <authorList>
            <consortium name="The Broad Institute Genomics Platform"/>
            <consortium name="The Broad Institute Genome Sequencing Center for Infectious Disease"/>
            <person name="Wu L."/>
            <person name="Ma J."/>
        </authorList>
    </citation>
    <scope>NUCLEOTIDE SEQUENCE [LARGE SCALE GENOMIC DNA]</scope>
    <source>
        <strain evidence="2 3">JCM 4395</strain>
    </source>
</reference>
<sequence>MVPLILIGAAVLGACLIFGYSSFVVGFVLLAAGILGLIVFMNTPGAVGRPGEGETIIEKHFMGNADHHRHYRT</sequence>
<name>A0ABN3KZS6_STRLO</name>
<dbReference type="RefSeq" id="WP_344398402.1">
    <property type="nucleotide sequence ID" value="NZ_BAAASG010000002.1"/>
</dbReference>
<gene>
    <name evidence="2" type="ORF">GCM10010276_05760</name>
</gene>
<dbReference type="EMBL" id="BAAASG010000002">
    <property type="protein sequence ID" value="GAA2473646.1"/>
    <property type="molecule type" value="Genomic_DNA"/>
</dbReference>
<keyword evidence="1" id="KW-1133">Transmembrane helix</keyword>
<accession>A0ABN3KZS6</accession>
<keyword evidence="1" id="KW-0812">Transmembrane</keyword>
<protein>
    <submittedName>
        <fullName evidence="2">Uncharacterized protein</fullName>
    </submittedName>
</protein>
<comment type="caution">
    <text evidence="2">The sequence shown here is derived from an EMBL/GenBank/DDBJ whole genome shotgun (WGS) entry which is preliminary data.</text>
</comment>
<feature type="transmembrane region" description="Helical" evidence="1">
    <location>
        <begin position="23"/>
        <end position="41"/>
    </location>
</feature>
<organism evidence="2 3">
    <name type="scientific">Streptomyces longisporus</name>
    <dbReference type="NCBI Taxonomy" id="1948"/>
    <lineage>
        <taxon>Bacteria</taxon>
        <taxon>Bacillati</taxon>
        <taxon>Actinomycetota</taxon>
        <taxon>Actinomycetes</taxon>
        <taxon>Kitasatosporales</taxon>
        <taxon>Streptomycetaceae</taxon>
        <taxon>Streptomyces</taxon>
    </lineage>
</organism>
<proteinExistence type="predicted"/>
<evidence type="ECO:0000313" key="2">
    <source>
        <dbReference type="EMBL" id="GAA2473646.1"/>
    </source>
</evidence>
<evidence type="ECO:0000313" key="3">
    <source>
        <dbReference type="Proteomes" id="UP001501777"/>
    </source>
</evidence>
<dbReference type="Proteomes" id="UP001501777">
    <property type="component" value="Unassembled WGS sequence"/>
</dbReference>